<evidence type="ECO:0000259" key="10">
    <source>
        <dbReference type="SMART" id="SM01293"/>
    </source>
</evidence>
<evidence type="ECO:0000313" key="11">
    <source>
        <dbReference type="EMBL" id="KAB5596210.1"/>
    </source>
</evidence>
<dbReference type="EMBL" id="SSOP01000002">
    <property type="protein sequence ID" value="KAB5596210.1"/>
    <property type="molecule type" value="Genomic_DNA"/>
</dbReference>
<accession>A0A5N5QWT4</accession>
<dbReference type="SMART" id="SM00906">
    <property type="entry name" value="Fungal_trans"/>
    <property type="match status" value="1"/>
</dbReference>
<dbReference type="PANTHER" id="PTHR13239:SF4">
    <property type="entry name" value="AT25231P"/>
    <property type="match status" value="1"/>
</dbReference>
<reference evidence="11 12" key="1">
    <citation type="journal article" date="2019" name="Fungal Biol. Biotechnol.">
        <title>Draft genome sequence of fastidious pathogen Ceratobasidium theobromae, which causes vascular-streak dieback in Theobroma cacao.</title>
        <authorList>
            <person name="Ali S.S."/>
            <person name="Asman A."/>
            <person name="Shao J."/>
            <person name="Firmansyah A.P."/>
            <person name="Susilo A.W."/>
            <person name="Rosmana A."/>
            <person name="McMahon P."/>
            <person name="Junaid M."/>
            <person name="Guest D."/>
            <person name="Kheng T.Y."/>
            <person name="Meinhardt L.W."/>
            <person name="Bailey B.A."/>
        </authorList>
    </citation>
    <scope>NUCLEOTIDE SEQUENCE [LARGE SCALE GENOMIC DNA]</scope>
    <source>
        <strain evidence="11 12">CT2</strain>
    </source>
</reference>
<gene>
    <name evidence="11" type="ORF">CTheo_195</name>
</gene>
<feature type="domain" description="Far11/STRP C-terminal" evidence="10">
    <location>
        <begin position="432"/>
        <end position="934"/>
    </location>
</feature>
<evidence type="ECO:0000256" key="1">
    <source>
        <dbReference type="ARBA" id="ARBA00004141"/>
    </source>
</evidence>
<feature type="transmembrane region" description="Helical" evidence="7">
    <location>
        <begin position="2095"/>
        <end position="2114"/>
    </location>
</feature>
<feature type="transmembrane region" description="Helical" evidence="7">
    <location>
        <begin position="2071"/>
        <end position="2089"/>
    </location>
</feature>
<feature type="domain" description="Xylanolytic transcriptional activator regulatory" evidence="8">
    <location>
        <begin position="1464"/>
        <end position="1538"/>
    </location>
</feature>
<dbReference type="GO" id="GO:0022857">
    <property type="term" value="F:transmembrane transporter activity"/>
    <property type="evidence" value="ECO:0007669"/>
    <property type="project" value="InterPro"/>
</dbReference>
<dbReference type="InterPro" id="IPR040185">
    <property type="entry name" value="Far11/STRP"/>
</dbReference>
<dbReference type="PANTHER" id="PTHR13239">
    <property type="entry name" value="PROTEIN REQUIRED FOR HYPHAL ANASTOMOSIS HAM-2"/>
    <property type="match status" value="1"/>
</dbReference>
<dbReference type="GO" id="GO:0007010">
    <property type="term" value="P:cytoskeleton organization"/>
    <property type="evidence" value="ECO:0007669"/>
    <property type="project" value="TreeGrafter"/>
</dbReference>
<feature type="transmembrane region" description="Helical" evidence="7">
    <location>
        <begin position="2121"/>
        <end position="2140"/>
    </location>
</feature>
<dbReference type="GO" id="GO:0008270">
    <property type="term" value="F:zinc ion binding"/>
    <property type="evidence" value="ECO:0007669"/>
    <property type="project" value="InterPro"/>
</dbReference>
<keyword evidence="3 7" id="KW-1133">Transmembrane helix</keyword>
<feature type="transmembrane region" description="Helical" evidence="7">
    <location>
        <begin position="2021"/>
        <end position="2040"/>
    </location>
</feature>
<evidence type="ECO:0000256" key="6">
    <source>
        <dbReference type="SAM" id="MobiDB-lite"/>
    </source>
</evidence>
<dbReference type="OrthoDB" id="18234at2759"/>
<dbReference type="InterPro" id="IPR000292">
    <property type="entry name" value="For/NO2_transpt"/>
</dbReference>
<evidence type="ECO:0000256" key="5">
    <source>
        <dbReference type="ARBA" id="ARBA00023242"/>
    </source>
</evidence>
<feature type="region of interest" description="Disordered" evidence="6">
    <location>
        <begin position="1013"/>
        <end position="1036"/>
    </location>
</feature>
<feature type="region of interest" description="Disordered" evidence="6">
    <location>
        <begin position="1114"/>
        <end position="1134"/>
    </location>
</feature>
<dbReference type="GO" id="GO:0016020">
    <property type="term" value="C:membrane"/>
    <property type="evidence" value="ECO:0007669"/>
    <property type="project" value="UniProtKB-SubCell"/>
</dbReference>
<feature type="transmembrane region" description="Helical" evidence="7">
    <location>
        <begin position="1953"/>
        <end position="1974"/>
    </location>
</feature>
<dbReference type="Proteomes" id="UP000383932">
    <property type="component" value="Unassembled WGS sequence"/>
</dbReference>
<evidence type="ECO:0000259" key="9">
    <source>
        <dbReference type="SMART" id="SM01292"/>
    </source>
</evidence>
<dbReference type="Pfam" id="PF04082">
    <property type="entry name" value="Fungal_trans"/>
    <property type="match status" value="1"/>
</dbReference>
<keyword evidence="2 7" id="KW-0812">Transmembrane</keyword>
<dbReference type="Pfam" id="PF11882">
    <property type="entry name" value="DUF3402"/>
    <property type="match status" value="1"/>
</dbReference>
<dbReference type="SMART" id="SM01292">
    <property type="entry name" value="N1221"/>
    <property type="match status" value="1"/>
</dbReference>
<dbReference type="InterPro" id="IPR023271">
    <property type="entry name" value="Aquaporin-like"/>
</dbReference>
<organism evidence="11 12">
    <name type="scientific">Ceratobasidium theobromae</name>
    <dbReference type="NCBI Taxonomy" id="1582974"/>
    <lineage>
        <taxon>Eukaryota</taxon>
        <taxon>Fungi</taxon>
        <taxon>Dikarya</taxon>
        <taxon>Basidiomycota</taxon>
        <taxon>Agaricomycotina</taxon>
        <taxon>Agaricomycetes</taxon>
        <taxon>Cantharellales</taxon>
        <taxon>Ceratobasidiaceae</taxon>
        <taxon>Ceratobasidium</taxon>
    </lineage>
</organism>
<dbReference type="SMART" id="SM01293">
    <property type="entry name" value="DUF3402"/>
    <property type="match status" value="1"/>
</dbReference>
<evidence type="ECO:0000256" key="3">
    <source>
        <dbReference type="ARBA" id="ARBA00022989"/>
    </source>
</evidence>
<sequence length="2202" mass="244402">MDFSTLSFMRPLPQTNQLLDDDTSSMDSITLGQLRSMVGTQPRQRQQRFDFRYEDEDSVFNEIDEFFSYVEVPQYAENMRAWQGSFNGEWTKSSLADRKAHVELLLESLEHRDAEKRFVNARRLLYILQGTFAETTSPEHQLHWIIDNAKLVRSADGLSRIVDAIKISSSKHDVLSNISESDTRHLGISQAEKQDFIEEVNTELSMYYAILYFMVEVMKGDEDFGDELMSLNPPLPIYLFGLVASLKEKSLRGYPVKKLLLVLWKSLLTCLGGIRELSHVKYLGRELAGLTEMAQDNGIKSTPVDFNTFRQESAVKYPTFVPTPPTTDKELTTERLATALSPIPVRPSYHHNPSDQQQPNQPGHPMHDPMQMNMGTGMGIGTPAPSPPPHLQNPNQNQNPNFQNPKQKKLQFQTDQTKPFVFPFSRATGSIPVAVGEAERLYKKHMHVSLALWQMWEVREACWREETGVDESVALGGGPNVKNVVLTGVGGERGSGIGVGVNGVGVGVPTSFGRTDDAVENTSGLSDVKKLEALIEEVDQALGEGAEAGGREHRKMKERKQDLIRLRRVETIYSAILPLLQPCVIVLLKLLLATVTATGAPPPNTSQSGFGVQEMPPQPPPSPEEIDVMRHREITSKAVSAILMLTLKWFKASHVMKFHHLGQLLLDSNCILLVLKMFGMQEVSNVIVAKNEIPEFNFFRFCHLNFSRNPHAERLEEPMPPPPRIEDDVELITDFSWRNFFANINFVKIVQKLSKRRSHRIWLLVQYKSSAILKRILKVSHPILQLHVLKLLKSQVPYCGRKWRQSNMKVITLIYLHCRPDLRDEWLSGAEVDDVVDAMVQEQALRTLVKFYNTKRYGAAAAVPPSQQHRRNSSQSAPVLDALGVGGGDNIPRPHGTPNTPAEADVFPPLKSRVADPSHFLPFIPEDAAFEAEYEEYLSDLGEQDNYQAEAGDALFQSHGMAEQRESRGTGDSGAESAWKQLSKMSSAAEAGLADGISDSESIGSINILGVETRSESDISEAESTDENTNNWAHMSPKTLQALAKSPIGRRSSSGSGLRPVLPFGLDDGSAISEEMDIPAGPVPRTGTFAEGEGEGVDEVEVVAWAARGRTAKASHTDVQRRGTVSSSPFLYPRDGHQRADERAAQISATTNITSLCVGPARLGRREPVGIKPSPEKETQAEQDHVNVTDESNSATAVTHVRDVSNAVWPTNVTWKVRRTSIIDASESERLTQRIEQLEALVRASYGHAGDPATMSVADMAALLSNTPQVPIVNAPSQEQPPPERAVQDAAAALGQLSQGTGDNPLAVLLSHLGTSKSSSLDDPNPADPVASFPASPHVTGQLARYFFEASSIHWYCVAVHKPVFYDAYLEFFSGRQQNAPDLDFCVLLAAMCALTLQFCGEADAQAILAEGAIDKDNLRRKMFDFARTMLVHSERIQGPTVERITAMILIAIYLENEGAVNEYYGTIGSAIRTAQSMGMHRDGETKWHMNPVEAEQRRRLWWILYTHDRLQNFVLCRPHVIHDQHCDCRLPLNADQAELIEERELVSHPLNQPTEHTFQLLQISWSQVLGRISDHCFNILTPSYRTILHMENQIRLFEMALPPAFKHGASEGTTRPYIMFQRPFIYKRDISPYESKDRAQQEAFDQYACDVCIQVWHQLRWFLCVISAFDAALTLASVLILQPHHPLADDIDYWVRAGQNLLRSMASFHHVASESVKALHTVRNRALASRGLPAVEGDGHNLPPISVNVPSQHYAHSHSHDLFDPLLSAELDRAHRTLGQSQTLVADSLGPTEMSNSIWDNIPATVYETGVLPSSVEMLSGEFDAEELFERFLVFNPPLVASRFSAPPKLASLSFAPPTKLAPAETRSATAVGPLDYSRSTSDDLIRGIMTDATLTPAQTAQKMLEISLAKNKQRADIVFFKSFIAGVFLSFGGLLYVIISGGSAGLTSSNPGLVKILGGLVFPIGLVMYAAMFPERFAWADRFNRIVLQGQELLTSNMMTVPILLIKRAAPWWSLPVNWIIVFFGNLTGSLFFAGVLVKASGILAAEPYPTYIRSFVLHKAMDPHWHQIFLRGIGCNWLVCIAVWQATAATEVVSKIIAIFIPIFTFVAAGFDHVVANMFFIPLGIMMGANITVAGYIKKSLIAAFLGNVVGALLVAVPFMYFYNPTFEREPRDIEEHGSSTTSVERVISTRIDPSVKKE</sequence>
<feature type="region of interest" description="Disordered" evidence="6">
    <location>
        <begin position="1165"/>
        <end position="1186"/>
    </location>
</feature>
<dbReference type="Pfam" id="PF07923">
    <property type="entry name" value="N1221"/>
    <property type="match status" value="1"/>
</dbReference>
<evidence type="ECO:0000256" key="2">
    <source>
        <dbReference type="ARBA" id="ARBA00022692"/>
    </source>
</evidence>
<feature type="region of interest" description="Disordered" evidence="6">
    <location>
        <begin position="602"/>
        <end position="623"/>
    </location>
</feature>
<name>A0A5N5QWT4_9AGAM</name>
<dbReference type="Gene3D" id="1.20.1080.10">
    <property type="entry name" value="Glycerol uptake facilitator protein"/>
    <property type="match status" value="1"/>
</dbReference>
<proteinExistence type="predicted"/>
<dbReference type="InterPro" id="IPR007219">
    <property type="entry name" value="XnlR_reg_dom"/>
</dbReference>
<dbReference type="InterPro" id="IPR012486">
    <property type="entry name" value="Far11/STRP_N"/>
</dbReference>
<dbReference type="Pfam" id="PF01226">
    <property type="entry name" value="Form_Nir_trans"/>
    <property type="match status" value="1"/>
</dbReference>
<dbReference type="InterPro" id="IPR021819">
    <property type="entry name" value="Far11/STRP_C"/>
</dbReference>
<feature type="region of interest" description="Disordered" evidence="6">
    <location>
        <begin position="344"/>
        <end position="411"/>
    </location>
</feature>
<keyword evidence="5" id="KW-0539">Nucleus</keyword>
<evidence type="ECO:0000259" key="8">
    <source>
        <dbReference type="SMART" id="SM00906"/>
    </source>
</evidence>
<feature type="transmembrane region" description="Helical" evidence="7">
    <location>
        <begin position="1920"/>
        <end position="1941"/>
    </location>
</feature>
<comment type="subcellular location">
    <subcellularLocation>
        <location evidence="1">Membrane</location>
        <topology evidence="1">Multi-pass membrane protein</topology>
    </subcellularLocation>
</comment>
<evidence type="ECO:0000256" key="7">
    <source>
        <dbReference type="SAM" id="Phobius"/>
    </source>
</evidence>
<dbReference type="GO" id="GO:0003677">
    <property type="term" value="F:DNA binding"/>
    <property type="evidence" value="ECO:0007669"/>
    <property type="project" value="InterPro"/>
</dbReference>
<keyword evidence="12" id="KW-1185">Reference proteome</keyword>
<feature type="region of interest" description="Disordered" evidence="6">
    <location>
        <begin position="959"/>
        <end position="981"/>
    </location>
</feature>
<protein>
    <submittedName>
        <fullName evidence="11">Striatin-interacting protein</fullName>
    </submittedName>
</protein>
<comment type="caution">
    <text evidence="11">The sequence shown here is derived from an EMBL/GenBank/DDBJ whole genome shotgun (WGS) entry which is preliminary data.</text>
</comment>
<feature type="domain" description="Far11/STRP N-terminal" evidence="9">
    <location>
        <begin position="46"/>
        <end position="333"/>
    </location>
</feature>
<keyword evidence="4 7" id="KW-0472">Membrane</keyword>
<evidence type="ECO:0000313" key="12">
    <source>
        <dbReference type="Proteomes" id="UP000383932"/>
    </source>
</evidence>
<dbReference type="GO" id="GO:0005829">
    <property type="term" value="C:cytosol"/>
    <property type="evidence" value="ECO:0007669"/>
    <property type="project" value="TreeGrafter"/>
</dbReference>
<dbReference type="GO" id="GO:0006351">
    <property type="term" value="P:DNA-templated transcription"/>
    <property type="evidence" value="ECO:0007669"/>
    <property type="project" value="InterPro"/>
</dbReference>
<dbReference type="CDD" id="cd12148">
    <property type="entry name" value="fungal_TF_MHR"/>
    <property type="match status" value="1"/>
</dbReference>
<feature type="compositionally biased region" description="Low complexity" evidence="6">
    <location>
        <begin position="392"/>
        <end position="411"/>
    </location>
</feature>
<evidence type="ECO:0000256" key="4">
    <source>
        <dbReference type="ARBA" id="ARBA00023136"/>
    </source>
</evidence>
<feature type="transmembrane region" description="Helical" evidence="7">
    <location>
        <begin position="2146"/>
        <end position="2166"/>
    </location>
</feature>